<keyword evidence="7 13" id="KW-0378">Hydrolase</keyword>
<dbReference type="GO" id="GO:0071555">
    <property type="term" value="P:cell wall organization"/>
    <property type="evidence" value="ECO:0007669"/>
    <property type="project" value="UniProtKB-KW"/>
</dbReference>
<dbReference type="SMART" id="SM00047">
    <property type="entry name" value="LYZ2"/>
    <property type="match status" value="1"/>
</dbReference>
<keyword evidence="13" id="KW-0282">Flagellum</keyword>
<accession>A0A7Y6NP80</accession>
<evidence type="ECO:0000256" key="11">
    <source>
        <dbReference type="SAM" id="MobiDB-lite"/>
    </source>
</evidence>
<feature type="region of interest" description="Disordered" evidence="11">
    <location>
        <begin position="116"/>
        <end position="145"/>
    </location>
</feature>
<dbReference type="Gene3D" id="1.10.530.10">
    <property type="match status" value="1"/>
</dbReference>
<dbReference type="EMBL" id="JABWMJ010000006">
    <property type="protein sequence ID" value="NUZ06818.1"/>
    <property type="molecule type" value="Genomic_DNA"/>
</dbReference>
<keyword evidence="8" id="KW-0326">Glycosidase</keyword>
<dbReference type="GO" id="GO:0071973">
    <property type="term" value="P:bacterial-type flagellum-dependent cell motility"/>
    <property type="evidence" value="ECO:0007669"/>
    <property type="project" value="TreeGrafter"/>
</dbReference>
<dbReference type="GO" id="GO:0004040">
    <property type="term" value="F:amidase activity"/>
    <property type="evidence" value="ECO:0007669"/>
    <property type="project" value="InterPro"/>
</dbReference>
<dbReference type="FunFam" id="2.10.70.40:FF:000001">
    <property type="entry name" value="Flagellar assembly peptidoglycan hydrolase FlgJ"/>
    <property type="match status" value="1"/>
</dbReference>
<dbReference type="GO" id="GO:0042597">
    <property type="term" value="C:periplasmic space"/>
    <property type="evidence" value="ECO:0007669"/>
    <property type="project" value="UniProtKB-SubCell"/>
</dbReference>
<dbReference type="PANTHER" id="PTHR33308:SF9">
    <property type="entry name" value="PEPTIDOGLYCAN HYDROLASE FLGJ"/>
    <property type="match status" value="1"/>
</dbReference>
<dbReference type="GO" id="GO:0016798">
    <property type="term" value="F:hydrolase activity, acting on glycosyl bonds"/>
    <property type="evidence" value="ECO:0007669"/>
    <property type="project" value="UniProtKB-KW"/>
</dbReference>
<dbReference type="Proteomes" id="UP000529637">
    <property type="component" value="Unassembled WGS sequence"/>
</dbReference>
<dbReference type="Pfam" id="PF01832">
    <property type="entry name" value="Glucosaminidase"/>
    <property type="match status" value="1"/>
</dbReference>
<dbReference type="Pfam" id="PF10135">
    <property type="entry name" value="Rod-binding"/>
    <property type="match status" value="1"/>
</dbReference>
<feature type="domain" description="Mannosyl-glycoprotein endo-beta-N-acetylglucosamidase-like" evidence="12">
    <location>
        <begin position="134"/>
        <end position="297"/>
    </location>
</feature>
<dbReference type="InterPro" id="IPR002901">
    <property type="entry name" value="MGlyc_endo_b_GlcNAc-like_dom"/>
</dbReference>
<dbReference type="RefSeq" id="WP_176069676.1">
    <property type="nucleotide sequence ID" value="NZ_JABWMJ010000006.1"/>
</dbReference>
<dbReference type="InterPro" id="IPR051056">
    <property type="entry name" value="Glycosyl_Hydrolase_73"/>
</dbReference>
<evidence type="ECO:0000256" key="6">
    <source>
        <dbReference type="ARBA" id="ARBA00022764"/>
    </source>
</evidence>
<evidence type="ECO:0000256" key="10">
    <source>
        <dbReference type="ARBA" id="ARBA00030835"/>
    </source>
</evidence>
<evidence type="ECO:0000313" key="13">
    <source>
        <dbReference type="EMBL" id="NUZ06818.1"/>
    </source>
</evidence>
<comment type="similarity">
    <text evidence="3">In the N-terminal section; belongs to the FlgJ family.</text>
</comment>
<dbReference type="PRINTS" id="PR01002">
    <property type="entry name" value="FLGFLGJ"/>
</dbReference>
<evidence type="ECO:0000256" key="7">
    <source>
        <dbReference type="ARBA" id="ARBA00022801"/>
    </source>
</evidence>
<dbReference type="GO" id="GO:0044780">
    <property type="term" value="P:bacterial-type flagellum assembly"/>
    <property type="evidence" value="ECO:0007669"/>
    <property type="project" value="InterPro"/>
</dbReference>
<keyword evidence="13" id="KW-0966">Cell projection</keyword>
<comment type="subcellular location">
    <subcellularLocation>
        <location evidence="2">Periplasm</location>
    </subcellularLocation>
</comment>
<evidence type="ECO:0000256" key="9">
    <source>
        <dbReference type="ARBA" id="ARBA00023316"/>
    </source>
</evidence>
<organism evidence="13 14">
    <name type="scientific">Piscinibacter koreensis</name>
    <dbReference type="NCBI Taxonomy" id="2742824"/>
    <lineage>
        <taxon>Bacteria</taxon>
        <taxon>Pseudomonadati</taxon>
        <taxon>Pseudomonadota</taxon>
        <taxon>Betaproteobacteria</taxon>
        <taxon>Burkholderiales</taxon>
        <taxon>Sphaerotilaceae</taxon>
        <taxon>Piscinibacter</taxon>
    </lineage>
</organism>
<dbReference type="Gene3D" id="2.10.70.40">
    <property type="entry name" value="peptidoglycan hydrolase"/>
    <property type="match status" value="1"/>
</dbReference>
<dbReference type="InterPro" id="IPR019301">
    <property type="entry name" value="Flagellar_prot_FlgJ_N"/>
</dbReference>
<evidence type="ECO:0000256" key="2">
    <source>
        <dbReference type="ARBA" id="ARBA00004418"/>
    </source>
</evidence>
<comment type="similarity">
    <text evidence="4">In the C-terminal section; belongs to the glycosyl hydrolase 73 family.</text>
</comment>
<keyword evidence="14" id="KW-1185">Reference proteome</keyword>
<comment type="function">
    <text evidence="1">Flagellum-specific muramidase which hydrolyzes the peptidoglycan layer to assemble the rod structure in the periplasmic space.</text>
</comment>
<name>A0A7Y6NP80_9BURK</name>
<feature type="compositionally biased region" description="Low complexity" evidence="11">
    <location>
        <begin position="127"/>
        <end position="139"/>
    </location>
</feature>
<keyword evidence="13" id="KW-0969">Cilium</keyword>
<dbReference type="NCBIfam" id="TIGR02541">
    <property type="entry name" value="flagell_FlgJ"/>
    <property type="match status" value="1"/>
</dbReference>
<protein>
    <recommendedName>
        <fullName evidence="5">Peptidoglycan hydrolase FlgJ</fullName>
    </recommendedName>
    <alternativeName>
        <fullName evidence="10">Muramidase FlgJ</fullName>
    </alternativeName>
</protein>
<reference evidence="13 14" key="1">
    <citation type="submission" date="2020-06" db="EMBL/GenBank/DDBJ databases">
        <title>Schlegella sp. ID0723 isolated from air conditioner.</title>
        <authorList>
            <person name="Kim D.Y."/>
            <person name="Kim D.-U."/>
        </authorList>
    </citation>
    <scope>NUCLEOTIDE SEQUENCE [LARGE SCALE GENOMIC DNA]</scope>
    <source>
        <strain evidence="13 14">ID0723</strain>
    </source>
</reference>
<proteinExistence type="inferred from homology"/>
<comment type="caution">
    <text evidence="13">The sequence shown here is derived from an EMBL/GenBank/DDBJ whole genome shotgun (WGS) entry which is preliminary data.</text>
</comment>
<evidence type="ECO:0000256" key="1">
    <source>
        <dbReference type="ARBA" id="ARBA00002954"/>
    </source>
</evidence>
<evidence type="ECO:0000256" key="5">
    <source>
        <dbReference type="ARBA" id="ARBA00013433"/>
    </source>
</evidence>
<evidence type="ECO:0000256" key="3">
    <source>
        <dbReference type="ARBA" id="ARBA00006880"/>
    </source>
</evidence>
<evidence type="ECO:0000259" key="12">
    <source>
        <dbReference type="SMART" id="SM00047"/>
    </source>
</evidence>
<evidence type="ECO:0000313" key="14">
    <source>
        <dbReference type="Proteomes" id="UP000529637"/>
    </source>
</evidence>
<keyword evidence="9" id="KW-0961">Cell wall biogenesis/degradation</keyword>
<evidence type="ECO:0000256" key="8">
    <source>
        <dbReference type="ARBA" id="ARBA00023295"/>
    </source>
</evidence>
<dbReference type="PANTHER" id="PTHR33308">
    <property type="entry name" value="PEPTIDOGLYCAN HYDROLASE FLGJ"/>
    <property type="match status" value="1"/>
</dbReference>
<sequence length="304" mass="31672">MAAMPPSTAGAAPGGSNPLAIGTLRSSAARDPRAAIKDAAKQFEALFMQQLMKSMRDATVSSGMLENSGTKLGTEMLDTQFAAQMTGMPRGLSDVIARQLERQMGGAVANAATKEASAVPSLPQRLAPASADSASSAPSGSKQSEFVRMHENAARAAELQTGIPATFMVAQAAHESGWGRREIKNADGSTSHNLFGIKAGAGWNGKVATITTTEYVNGAPQKVTAKFRAYGSYEESFADYARMLKDSPRYSGVVARVAGAGADAASAQTFAKGLQRAGYATDPAYADKLARVINTTLRMQRAAA</sequence>
<gene>
    <name evidence="13" type="primary">flgJ</name>
    <name evidence="13" type="ORF">HQN59_13720</name>
</gene>
<dbReference type="InterPro" id="IPR013377">
    <property type="entry name" value="FlgJ"/>
</dbReference>
<evidence type="ECO:0000256" key="4">
    <source>
        <dbReference type="ARBA" id="ARBA00007974"/>
    </source>
</evidence>
<keyword evidence="6" id="KW-0574">Periplasm</keyword>
<dbReference type="AlphaFoldDB" id="A0A7Y6NP80"/>